<dbReference type="Proteomes" id="UP000320948">
    <property type="component" value="Unassembled WGS sequence"/>
</dbReference>
<accession>A0A6N4RC82</accession>
<protein>
    <submittedName>
        <fullName evidence="2">Uncharacterized protein</fullName>
    </submittedName>
</protein>
<keyword evidence="1" id="KW-0732">Signal</keyword>
<gene>
    <name evidence="2" type="ORF">DI628_01590</name>
</gene>
<evidence type="ECO:0000313" key="2">
    <source>
        <dbReference type="EMBL" id="TKW61347.1"/>
    </source>
</evidence>
<name>A0A6N4RC82_BLAVI</name>
<proteinExistence type="predicted"/>
<evidence type="ECO:0000256" key="1">
    <source>
        <dbReference type="SAM" id="SignalP"/>
    </source>
</evidence>
<comment type="caution">
    <text evidence="2">The sequence shown here is derived from an EMBL/GenBank/DDBJ whole genome shotgun (WGS) entry which is preliminary data.</text>
</comment>
<dbReference type="EMBL" id="VAFM01000001">
    <property type="protein sequence ID" value="TKW61347.1"/>
    <property type="molecule type" value="Genomic_DNA"/>
</dbReference>
<organism evidence="2 3">
    <name type="scientific">Blastochloris viridis</name>
    <name type="common">Rhodopseudomonas viridis</name>
    <dbReference type="NCBI Taxonomy" id="1079"/>
    <lineage>
        <taxon>Bacteria</taxon>
        <taxon>Pseudomonadati</taxon>
        <taxon>Pseudomonadota</taxon>
        <taxon>Alphaproteobacteria</taxon>
        <taxon>Hyphomicrobiales</taxon>
        <taxon>Blastochloridaceae</taxon>
        <taxon>Blastochloris</taxon>
    </lineage>
</organism>
<dbReference type="AlphaFoldDB" id="A0A6N4RC82"/>
<reference evidence="2 3" key="1">
    <citation type="journal article" date="2017" name="Nat. Commun.">
        <title>In situ click chemistry generation of cyclooxygenase-2 inhibitors.</title>
        <authorList>
            <person name="Bhardwaj A."/>
            <person name="Kaur J."/>
            <person name="Wuest M."/>
            <person name="Wuest F."/>
        </authorList>
    </citation>
    <scope>NUCLEOTIDE SEQUENCE [LARGE SCALE GENOMIC DNA]</scope>
    <source>
        <strain evidence="2">S2_018_000_R2_106</strain>
    </source>
</reference>
<sequence>MKTITRARLATLTLMGVSLLGAFSAKAQEAYTSPIKPPALTITYDMSGMPLTITHDGAGVYSFDGLPYPGSVIYTPENSVIYYQHPEDPLWHTVTPAMLKGVMVPATTSQGPVAKPWQQHTNIRWNVTAPQTSMEANPMSPLEADMAQAPTEAACPPIFGSQAASEMSGLDVADLTYVLTTLQWLNAGAIVNGCEKMQFTAKQAQQIGLPTNFTGPNGVWQLQEVVQTSTTLIPLPSATPMDDATRLRLLLIQFGPEDRADLMRQYGKLPVQQQIETISPMLTQETIVP</sequence>
<evidence type="ECO:0000313" key="3">
    <source>
        <dbReference type="Proteomes" id="UP000320948"/>
    </source>
</evidence>
<feature type="chain" id="PRO_5027051513" evidence="1">
    <location>
        <begin position="28"/>
        <end position="289"/>
    </location>
</feature>
<feature type="signal peptide" evidence="1">
    <location>
        <begin position="1"/>
        <end position="27"/>
    </location>
</feature>